<dbReference type="SUPFAM" id="SSF52794">
    <property type="entry name" value="PTS system IIB component-like"/>
    <property type="match status" value="1"/>
</dbReference>
<keyword evidence="10" id="KW-1185">Reference proteome</keyword>
<evidence type="ECO:0000256" key="2">
    <source>
        <dbReference type="ARBA" id="ARBA00022553"/>
    </source>
</evidence>
<dbReference type="InterPro" id="IPR036095">
    <property type="entry name" value="PTS_EIIB-like_sf"/>
</dbReference>
<proteinExistence type="predicted"/>
<evidence type="ECO:0000259" key="8">
    <source>
        <dbReference type="PROSITE" id="PS51100"/>
    </source>
</evidence>
<keyword evidence="2" id="KW-0597">Phosphoprotein</keyword>
<sequence>MIRIVLLCGGGMSTSVLMKRMQAEADKKGLEAEISAFGEGHLRKVIPYADVILLGPQIRFTFKRISDECLGHGIPVAMIPNADYGMMDGRKVLALAEKLIEEGKVR</sequence>
<dbReference type="CDD" id="cd05564">
    <property type="entry name" value="PTS_IIB_chitobiose_lichenan"/>
    <property type="match status" value="1"/>
</dbReference>
<evidence type="ECO:0000256" key="6">
    <source>
        <dbReference type="ARBA" id="ARBA00022777"/>
    </source>
</evidence>
<feature type="modified residue" description="Phosphocysteine; by EIIA" evidence="7">
    <location>
        <position position="8"/>
    </location>
</feature>
<reference evidence="9 10" key="1">
    <citation type="submission" date="2021-03" db="EMBL/GenBank/DDBJ databases">
        <title>Genomic Encyclopedia of Type Strains, Phase IV (KMG-IV): sequencing the most valuable type-strain genomes for metagenomic binning, comparative biology and taxonomic classification.</title>
        <authorList>
            <person name="Goeker M."/>
        </authorList>
    </citation>
    <scope>NUCLEOTIDE SEQUENCE [LARGE SCALE GENOMIC DNA]</scope>
    <source>
        <strain evidence="9 10">DSM 6139</strain>
    </source>
</reference>
<dbReference type="InterPro" id="IPR003501">
    <property type="entry name" value="PTS_EIIB_2/3"/>
</dbReference>
<evidence type="ECO:0000256" key="5">
    <source>
        <dbReference type="ARBA" id="ARBA00022683"/>
    </source>
</evidence>
<accession>A0ABS4G1K6</accession>
<dbReference type="InterPro" id="IPR051819">
    <property type="entry name" value="PTS_sugar-specific_EIIB"/>
</dbReference>
<evidence type="ECO:0000256" key="1">
    <source>
        <dbReference type="ARBA" id="ARBA00022448"/>
    </source>
</evidence>
<keyword evidence="1" id="KW-0813">Transport</keyword>
<keyword evidence="3" id="KW-0762">Sugar transport</keyword>
<feature type="domain" description="PTS EIIB type-3" evidence="8">
    <location>
        <begin position="1"/>
        <end position="106"/>
    </location>
</feature>
<dbReference type="Gene3D" id="3.40.50.2300">
    <property type="match status" value="1"/>
</dbReference>
<dbReference type="PANTHER" id="PTHR34581:SF2">
    <property type="entry name" value="PTS SYSTEM N,N'-DIACETYLCHITOBIOSE-SPECIFIC EIIB COMPONENT"/>
    <property type="match status" value="1"/>
</dbReference>
<evidence type="ECO:0000256" key="4">
    <source>
        <dbReference type="ARBA" id="ARBA00022679"/>
    </source>
</evidence>
<keyword evidence="6" id="KW-0418">Kinase</keyword>
<dbReference type="PROSITE" id="PS51100">
    <property type="entry name" value="PTS_EIIB_TYPE_3"/>
    <property type="match status" value="1"/>
</dbReference>
<dbReference type="RefSeq" id="WP_209458662.1">
    <property type="nucleotide sequence ID" value="NZ_JAGGKC010000005.1"/>
</dbReference>
<evidence type="ECO:0000313" key="9">
    <source>
        <dbReference type="EMBL" id="MBP1918430.1"/>
    </source>
</evidence>
<keyword evidence="5" id="KW-0598">Phosphotransferase system</keyword>
<evidence type="ECO:0000256" key="7">
    <source>
        <dbReference type="PROSITE-ProRule" id="PRU00423"/>
    </source>
</evidence>
<dbReference type="Proteomes" id="UP001519271">
    <property type="component" value="Unassembled WGS sequence"/>
</dbReference>
<keyword evidence="4" id="KW-0808">Transferase</keyword>
<protein>
    <submittedName>
        <fullName evidence="9">PTS system cellobiose-specific IIB component</fullName>
    </submittedName>
</protein>
<comment type="caution">
    <text evidence="9">The sequence shown here is derived from an EMBL/GenBank/DDBJ whole genome shotgun (WGS) entry which is preliminary data.</text>
</comment>
<gene>
    <name evidence="9" type="ORF">J2Z34_000902</name>
</gene>
<evidence type="ECO:0000313" key="10">
    <source>
        <dbReference type="Proteomes" id="UP001519271"/>
    </source>
</evidence>
<name>A0ABS4G1K6_9CLOT</name>
<evidence type="ECO:0000256" key="3">
    <source>
        <dbReference type="ARBA" id="ARBA00022597"/>
    </source>
</evidence>
<organism evidence="9 10">
    <name type="scientific">Youngiibacter multivorans</name>
    <dbReference type="NCBI Taxonomy" id="937251"/>
    <lineage>
        <taxon>Bacteria</taxon>
        <taxon>Bacillati</taxon>
        <taxon>Bacillota</taxon>
        <taxon>Clostridia</taxon>
        <taxon>Eubacteriales</taxon>
        <taxon>Clostridiaceae</taxon>
        <taxon>Youngiibacter</taxon>
    </lineage>
</organism>
<dbReference type="PANTHER" id="PTHR34581">
    <property type="entry name" value="PTS SYSTEM N,N'-DIACETYLCHITOBIOSE-SPECIFIC EIIB COMPONENT"/>
    <property type="match status" value="1"/>
</dbReference>
<dbReference type="InterPro" id="IPR013012">
    <property type="entry name" value="PTS_EIIB_3"/>
</dbReference>
<dbReference type="EMBL" id="JAGGKC010000005">
    <property type="protein sequence ID" value="MBP1918430.1"/>
    <property type="molecule type" value="Genomic_DNA"/>
</dbReference>
<dbReference type="Pfam" id="PF02302">
    <property type="entry name" value="PTS_IIB"/>
    <property type="match status" value="1"/>
</dbReference>